<dbReference type="EMBL" id="JAWHQM010000001">
    <property type="protein sequence ID" value="KAK5624636.1"/>
    <property type="molecule type" value="Genomic_DNA"/>
</dbReference>
<accession>A0AAN7Z5I5</accession>
<evidence type="ECO:0000313" key="1">
    <source>
        <dbReference type="EMBL" id="KAK5624636.1"/>
    </source>
</evidence>
<name>A0AAN7Z5I5_9PEZI</name>
<dbReference type="AlphaFoldDB" id="A0AAN7Z5I5"/>
<comment type="caution">
    <text evidence="1">The sequence shown here is derived from an EMBL/GenBank/DDBJ whole genome shotgun (WGS) entry which is preliminary data.</text>
</comment>
<reference evidence="1 2" key="1">
    <citation type="submission" date="2023-10" db="EMBL/GenBank/DDBJ databases">
        <title>Draft genome sequence of Xylaria bambusicola isolate GMP-LS, the root and basal stem rot pathogen of sugarcane in Indonesia.</title>
        <authorList>
            <person name="Selvaraj P."/>
            <person name="Muralishankar V."/>
            <person name="Muruganantham S."/>
            <person name="Sp S."/>
            <person name="Haryani S."/>
            <person name="Lau K.J.X."/>
            <person name="Naqvi N.I."/>
        </authorList>
    </citation>
    <scope>NUCLEOTIDE SEQUENCE [LARGE SCALE GENOMIC DNA]</scope>
    <source>
        <strain evidence="1">GMP-LS</strain>
    </source>
</reference>
<protein>
    <submittedName>
        <fullName evidence="1">Uncharacterized protein</fullName>
    </submittedName>
</protein>
<dbReference type="Proteomes" id="UP001305414">
    <property type="component" value="Unassembled WGS sequence"/>
</dbReference>
<proteinExistence type="predicted"/>
<sequence>MKAPTKPVEPVTKTASGVLAAYLDTLLNWKVGSRTPLRIAAMLTYEATDAVVPGVSTSASDALDDVPLTISPSIRDNKNSLSDFRFE</sequence>
<gene>
    <name evidence="1" type="ORF">RRF57_000352</name>
</gene>
<organism evidence="1 2">
    <name type="scientific">Xylaria bambusicola</name>
    <dbReference type="NCBI Taxonomy" id="326684"/>
    <lineage>
        <taxon>Eukaryota</taxon>
        <taxon>Fungi</taxon>
        <taxon>Dikarya</taxon>
        <taxon>Ascomycota</taxon>
        <taxon>Pezizomycotina</taxon>
        <taxon>Sordariomycetes</taxon>
        <taxon>Xylariomycetidae</taxon>
        <taxon>Xylariales</taxon>
        <taxon>Xylariaceae</taxon>
        <taxon>Xylaria</taxon>
    </lineage>
</organism>
<keyword evidence="2" id="KW-1185">Reference proteome</keyword>
<evidence type="ECO:0000313" key="2">
    <source>
        <dbReference type="Proteomes" id="UP001305414"/>
    </source>
</evidence>